<dbReference type="EMBL" id="AUZY01006124">
    <property type="protein sequence ID" value="EQD55314.1"/>
    <property type="molecule type" value="Genomic_DNA"/>
</dbReference>
<organism evidence="4">
    <name type="scientific">mine drainage metagenome</name>
    <dbReference type="NCBI Taxonomy" id="410659"/>
    <lineage>
        <taxon>unclassified sequences</taxon>
        <taxon>metagenomes</taxon>
        <taxon>ecological metagenomes</taxon>
    </lineage>
</organism>
<gene>
    <name evidence="4" type="ORF">B1B_09288</name>
</gene>
<proteinExistence type="predicted"/>
<sequence length="196" mass="22531">QEENRKIVDGLNGRIVEFEKENKRLVDENRKQREELEEYRKRHPATVGVKNGKTYDVKQENAATGTAEGTGKRKQGAQTGHKGHFRKTPKITDRIAIHAKQFQCPECSSPLVRRGFRKRVIEDVPPVTPRIVQYRIERMYCTKCRKFHEPDVDIALPGATLSIRAMLIVAFFKTGMRMSIEDVSMTMREIFGLSIS</sequence>
<feature type="region of interest" description="Disordered" evidence="2">
    <location>
        <begin position="60"/>
        <end position="85"/>
    </location>
</feature>
<keyword evidence="1" id="KW-0175">Coiled coil</keyword>
<name>T1BPY1_9ZZZZ</name>
<feature type="non-terminal residue" evidence="4">
    <location>
        <position position="196"/>
    </location>
</feature>
<reference evidence="4" key="2">
    <citation type="journal article" date="2014" name="ISME J.">
        <title>Microbial stratification in low pH oxic and suboxic macroscopic growths along an acid mine drainage.</title>
        <authorList>
            <person name="Mendez-Garcia C."/>
            <person name="Mesa V."/>
            <person name="Sprenger R.R."/>
            <person name="Richter M."/>
            <person name="Diez M.S."/>
            <person name="Solano J."/>
            <person name="Bargiela R."/>
            <person name="Golyshina O.V."/>
            <person name="Manteca A."/>
            <person name="Ramos J.L."/>
            <person name="Gallego J.R."/>
            <person name="Llorente I."/>
            <person name="Martins Dos Santos V.A."/>
            <person name="Jensen O.N."/>
            <person name="Pelaez A.I."/>
            <person name="Sanchez J."/>
            <person name="Ferrer M."/>
        </authorList>
    </citation>
    <scope>NUCLEOTIDE SEQUENCE</scope>
</reference>
<feature type="coiled-coil region" evidence="1">
    <location>
        <begin position="8"/>
        <end position="42"/>
    </location>
</feature>
<dbReference type="InterPro" id="IPR024474">
    <property type="entry name" value="Znf_dom_IS66"/>
</dbReference>
<accession>T1BPY1</accession>
<reference evidence="4" key="1">
    <citation type="submission" date="2013-08" db="EMBL/GenBank/DDBJ databases">
        <authorList>
            <person name="Mendez C."/>
            <person name="Richter M."/>
            <person name="Ferrer M."/>
            <person name="Sanchez J."/>
        </authorList>
    </citation>
    <scope>NUCLEOTIDE SEQUENCE</scope>
</reference>
<dbReference type="AlphaFoldDB" id="T1BPY1"/>
<evidence type="ECO:0000256" key="1">
    <source>
        <dbReference type="SAM" id="Coils"/>
    </source>
</evidence>
<protein>
    <submittedName>
        <fullName evidence="4">Transposase IS66 family</fullName>
    </submittedName>
</protein>
<evidence type="ECO:0000259" key="3">
    <source>
        <dbReference type="Pfam" id="PF13005"/>
    </source>
</evidence>
<evidence type="ECO:0000256" key="2">
    <source>
        <dbReference type="SAM" id="MobiDB-lite"/>
    </source>
</evidence>
<feature type="domain" description="Transposase IS66 zinc-finger binding" evidence="3">
    <location>
        <begin position="103"/>
        <end position="144"/>
    </location>
</feature>
<evidence type="ECO:0000313" key="4">
    <source>
        <dbReference type="EMBL" id="EQD55314.1"/>
    </source>
</evidence>
<comment type="caution">
    <text evidence="4">The sequence shown here is derived from an EMBL/GenBank/DDBJ whole genome shotgun (WGS) entry which is preliminary data.</text>
</comment>
<feature type="non-terminal residue" evidence="4">
    <location>
        <position position="1"/>
    </location>
</feature>
<dbReference type="Pfam" id="PF13005">
    <property type="entry name" value="zf-IS66"/>
    <property type="match status" value="1"/>
</dbReference>